<evidence type="ECO:0000313" key="2">
    <source>
        <dbReference type="EMBL" id="CAB4146678.1"/>
    </source>
</evidence>
<protein>
    <submittedName>
        <fullName evidence="2">Exodeoxyribonuclease 8, PDDEXK-like domain containing protein</fullName>
    </submittedName>
</protein>
<feature type="domain" description="Putative exodeoxyribonuclease 8 PDDEXK-like" evidence="1">
    <location>
        <begin position="20"/>
        <end position="239"/>
    </location>
</feature>
<dbReference type="Pfam" id="PF12684">
    <property type="entry name" value="DUF3799"/>
    <property type="match status" value="1"/>
</dbReference>
<dbReference type="Gene3D" id="3.90.320.10">
    <property type="match status" value="1"/>
</dbReference>
<name>A0A6J5MJD8_9CAUD</name>
<accession>A0A6J5MJD8</accession>
<dbReference type="InterPro" id="IPR011604">
    <property type="entry name" value="PDDEXK-like_dom_sf"/>
</dbReference>
<sequence length="269" mass="29493">MGSLIKNMPTSDYFAIKALSASGAKLLRRSAAHYLASTTSNKEPTAAMRLGTLTHTLLFEPSAFQEEYAIAPMFDKRTNIGKKAALEFGEDNAGKKILDESELLRAQAISKAARGNPVVKEYFEKGGDAEVVCQWDQYGVPCKARMDFISGNTILDLKTCKDASPEGFAKQIGTFQYHMQAAFYIDGFRIVTGNDARFIFIAVESEAPYAVGIYEIDAASLASGGRAMRSAAETFKKAQGPQPEHPYYTTGIRTLAIPAWSLNEPFDNW</sequence>
<reference evidence="2" key="1">
    <citation type="submission" date="2020-04" db="EMBL/GenBank/DDBJ databases">
        <authorList>
            <person name="Chiriac C."/>
            <person name="Salcher M."/>
            <person name="Ghai R."/>
            <person name="Kavagutti S V."/>
        </authorList>
    </citation>
    <scope>NUCLEOTIDE SEQUENCE</scope>
</reference>
<dbReference type="InterPro" id="IPR024432">
    <property type="entry name" value="Put_RecE_PDDEXK-like_dom"/>
</dbReference>
<gene>
    <name evidence="2" type="ORF">UFOVP500_49</name>
</gene>
<organism evidence="2">
    <name type="scientific">uncultured Caudovirales phage</name>
    <dbReference type="NCBI Taxonomy" id="2100421"/>
    <lineage>
        <taxon>Viruses</taxon>
        <taxon>Duplodnaviria</taxon>
        <taxon>Heunggongvirae</taxon>
        <taxon>Uroviricota</taxon>
        <taxon>Caudoviricetes</taxon>
        <taxon>Peduoviridae</taxon>
        <taxon>Maltschvirus</taxon>
        <taxon>Maltschvirus maltsch</taxon>
    </lineage>
</organism>
<dbReference type="EMBL" id="LR796466">
    <property type="protein sequence ID" value="CAB4146678.1"/>
    <property type="molecule type" value="Genomic_DNA"/>
</dbReference>
<proteinExistence type="predicted"/>
<evidence type="ECO:0000259" key="1">
    <source>
        <dbReference type="Pfam" id="PF12684"/>
    </source>
</evidence>